<dbReference type="AlphaFoldDB" id="A0AAD3CG37"/>
<dbReference type="PRINTS" id="PR00705">
    <property type="entry name" value="PAPAIN"/>
</dbReference>
<evidence type="ECO:0000259" key="6">
    <source>
        <dbReference type="SMART" id="SM00645"/>
    </source>
</evidence>
<dbReference type="Proteomes" id="UP001054902">
    <property type="component" value="Unassembled WGS sequence"/>
</dbReference>
<feature type="region of interest" description="Disordered" evidence="4">
    <location>
        <begin position="182"/>
        <end position="211"/>
    </location>
</feature>
<keyword evidence="5" id="KW-0732">Signal</keyword>
<evidence type="ECO:0000259" key="7">
    <source>
        <dbReference type="SMART" id="SM00848"/>
    </source>
</evidence>
<evidence type="ECO:0000256" key="1">
    <source>
        <dbReference type="ARBA" id="ARBA00008455"/>
    </source>
</evidence>
<evidence type="ECO:0000256" key="5">
    <source>
        <dbReference type="SAM" id="SignalP"/>
    </source>
</evidence>
<dbReference type="InterPro" id="IPR013201">
    <property type="entry name" value="Prot_inhib_I29"/>
</dbReference>
<dbReference type="InterPro" id="IPR000169">
    <property type="entry name" value="Pept_cys_AS"/>
</dbReference>
<comment type="similarity">
    <text evidence="1">Belongs to the peptidase C1 family.</text>
</comment>
<keyword evidence="3" id="KW-1015">Disulfide bond</keyword>
<dbReference type="Pfam" id="PF00112">
    <property type="entry name" value="Peptidase_C1"/>
    <property type="match status" value="1"/>
</dbReference>
<dbReference type="EMBL" id="BLLK01000020">
    <property type="protein sequence ID" value="GFH44998.1"/>
    <property type="molecule type" value="Genomic_DNA"/>
</dbReference>
<dbReference type="PROSITE" id="PS00639">
    <property type="entry name" value="THIOL_PROTEASE_HIS"/>
    <property type="match status" value="1"/>
</dbReference>
<name>A0AAD3CG37_9STRA</name>
<dbReference type="PROSITE" id="PS00139">
    <property type="entry name" value="THIOL_PROTEASE_CYS"/>
    <property type="match status" value="1"/>
</dbReference>
<keyword evidence="2" id="KW-0865">Zymogen</keyword>
<dbReference type="InterPro" id="IPR000668">
    <property type="entry name" value="Peptidase_C1A_C"/>
</dbReference>
<dbReference type="GO" id="GO:0008234">
    <property type="term" value="F:cysteine-type peptidase activity"/>
    <property type="evidence" value="ECO:0007669"/>
    <property type="project" value="InterPro"/>
</dbReference>
<feature type="domain" description="Cathepsin propeptide inhibitor" evidence="7">
    <location>
        <begin position="60"/>
        <end position="118"/>
    </location>
</feature>
<protein>
    <submittedName>
        <fullName evidence="8">Uncharacterized protein</fullName>
    </submittedName>
</protein>
<proteinExistence type="inferred from homology"/>
<dbReference type="PANTHER" id="PTHR12411">
    <property type="entry name" value="CYSTEINE PROTEASE FAMILY C1-RELATED"/>
    <property type="match status" value="1"/>
</dbReference>
<dbReference type="InterPro" id="IPR039417">
    <property type="entry name" value="Peptidase_C1A_papain-like"/>
</dbReference>
<dbReference type="InterPro" id="IPR013128">
    <property type="entry name" value="Peptidase_C1A"/>
</dbReference>
<feature type="domain" description="Peptidase C1A papain C-terminal" evidence="6">
    <location>
        <begin position="209"/>
        <end position="429"/>
    </location>
</feature>
<dbReference type="CDD" id="cd02248">
    <property type="entry name" value="Peptidase_C1A"/>
    <property type="match status" value="1"/>
</dbReference>
<dbReference type="Gene3D" id="3.90.70.10">
    <property type="entry name" value="Cysteine proteinases"/>
    <property type="match status" value="1"/>
</dbReference>
<evidence type="ECO:0000256" key="3">
    <source>
        <dbReference type="ARBA" id="ARBA00023157"/>
    </source>
</evidence>
<sequence>MYFNKKSLLTILSFSAYCAAIGSASADEVVTLLTTSPNNSDDLNLSASYREKVLHFRDEFVAWKKKHSISYSAVETEIKKMMTWIDNHEFIEKHNSQEPAASYTLGHNHFSDMTNDEFQKYHSLGKYSLGKEVMEKRIAEYKAMKKLREDEDEHPAQAEFRYLRDLSEVTFFDDLFSDDDAAATDDQATTDDDASSTDDWTDDNDNDGLPDEIDWVTGGAVTPVKNQGRCGSCWAFSSTGAIEGAHFKATGELVSLSEQNLMDCDPIDHACEGGLMEDAFKFEESQNGLCTEDEYPYMATDDSECRTDCDKVPHTQVKDYIDITEGDKHGLIASVVMQPTSVAMDAGSLSFQFYSSGVFSDQSCGADGSIDHGVLAVGYGVDDESGHRYFKIKNSWGDSWGEGGYFRLSRHSPNEYGTCAVLAYMTAPIVV</sequence>
<accession>A0AAD3CG37</accession>
<comment type="caution">
    <text evidence="8">The sequence shown here is derived from an EMBL/GenBank/DDBJ whole genome shotgun (WGS) entry which is preliminary data.</text>
</comment>
<dbReference type="SMART" id="SM00645">
    <property type="entry name" value="Pept_C1"/>
    <property type="match status" value="1"/>
</dbReference>
<dbReference type="Pfam" id="PF08246">
    <property type="entry name" value="Inhibitor_I29"/>
    <property type="match status" value="1"/>
</dbReference>
<dbReference type="Gene3D" id="1.10.287.2250">
    <property type="match status" value="1"/>
</dbReference>
<keyword evidence="9" id="KW-1185">Reference proteome</keyword>
<reference evidence="8 9" key="1">
    <citation type="journal article" date="2021" name="Sci. Rep.">
        <title>The genome of the diatom Chaetoceros tenuissimus carries an ancient integrated fragment of an extant virus.</title>
        <authorList>
            <person name="Hongo Y."/>
            <person name="Kimura K."/>
            <person name="Takaki Y."/>
            <person name="Yoshida Y."/>
            <person name="Baba S."/>
            <person name="Kobayashi G."/>
            <person name="Nagasaki K."/>
            <person name="Hano T."/>
            <person name="Tomaru Y."/>
        </authorList>
    </citation>
    <scope>NUCLEOTIDE SEQUENCE [LARGE SCALE GENOMIC DNA]</scope>
    <source>
        <strain evidence="8 9">NIES-3715</strain>
    </source>
</reference>
<dbReference type="InterPro" id="IPR025660">
    <property type="entry name" value="Pept_his_AS"/>
</dbReference>
<evidence type="ECO:0000313" key="9">
    <source>
        <dbReference type="Proteomes" id="UP001054902"/>
    </source>
</evidence>
<evidence type="ECO:0000313" key="8">
    <source>
        <dbReference type="EMBL" id="GFH44998.1"/>
    </source>
</evidence>
<dbReference type="FunFam" id="3.90.70.10:FF:000332">
    <property type="entry name" value="Cathepsin L1"/>
    <property type="match status" value="1"/>
</dbReference>
<feature type="chain" id="PRO_5042265044" evidence="5">
    <location>
        <begin position="27"/>
        <end position="431"/>
    </location>
</feature>
<dbReference type="GO" id="GO:0006508">
    <property type="term" value="P:proteolysis"/>
    <property type="evidence" value="ECO:0007669"/>
    <property type="project" value="InterPro"/>
</dbReference>
<gene>
    <name evidence="8" type="ORF">CTEN210_01472</name>
</gene>
<organism evidence="8 9">
    <name type="scientific">Chaetoceros tenuissimus</name>
    <dbReference type="NCBI Taxonomy" id="426638"/>
    <lineage>
        <taxon>Eukaryota</taxon>
        <taxon>Sar</taxon>
        <taxon>Stramenopiles</taxon>
        <taxon>Ochrophyta</taxon>
        <taxon>Bacillariophyta</taxon>
        <taxon>Coscinodiscophyceae</taxon>
        <taxon>Chaetocerotophycidae</taxon>
        <taxon>Chaetocerotales</taxon>
        <taxon>Chaetocerotaceae</taxon>
        <taxon>Chaetoceros</taxon>
    </lineage>
</organism>
<evidence type="ECO:0000256" key="2">
    <source>
        <dbReference type="ARBA" id="ARBA00023145"/>
    </source>
</evidence>
<dbReference type="InterPro" id="IPR038765">
    <property type="entry name" value="Papain-like_cys_pep_sf"/>
</dbReference>
<evidence type="ECO:0000256" key="4">
    <source>
        <dbReference type="SAM" id="MobiDB-lite"/>
    </source>
</evidence>
<feature type="signal peptide" evidence="5">
    <location>
        <begin position="1"/>
        <end position="26"/>
    </location>
</feature>
<dbReference type="SMART" id="SM00848">
    <property type="entry name" value="Inhibitor_I29"/>
    <property type="match status" value="1"/>
</dbReference>
<dbReference type="SUPFAM" id="SSF54001">
    <property type="entry name" value="Cysteine proteinases"/>
    <property type="match status" value="1"/>
</dbReference>